<gene>
    <name evidence="1" type="ORF">SB48_HM08orf00241</name>
</gene>
<evidence type="ECO:0000313" key="2">
    <source>
        <dbReference type="Proteomes" id="UP000032024"/>
    </source>
</evidence>
<evidence type="ECO:0000313" key="1">
    <source>
        <dbReference type="EMBL" id="AJO20957.1"/>
    </source>
</evidence>
<proteinExistence type="predicted"/>
<sequence length="45" mass="5209">MVSVLSFIKWMKDILKRGWLAIVFHVQDEGHFKAVAIIFCLSSDE</sequence>
<protein>
    <submittedName>
        <fullName evidence="1">Uncharacterized protein</fullName>
    </submittedName>
</protein>
<dbReference type="Proteomes" id="UP000032024">
    <property type="component" value="Chromosome"/>
</dbReference>
<reference evidence="2" key="1">
    <citation type="submission" date="2015-01" db="EMBL/GenBank/DDBJ databases">
        <title>Comparative genome analysis of Bacillus coagulans HM-08, Clostridium butyricum HM-68, Bacillus subtilis HM-66 and Bacillus paralicheniformis BL-09.</title>
        <authorList>
            <person name="Zhang H."/>
        </authorList>
    </citation>
    <scope>NUCLEOTIDE SEQUENCE [LARGE SCALE GENOMIC DNA]</scope>
    <source>
        <strain evidence="2">HM-08</strain>
    </source>
</reference>
<accession>A0AAN0T214</accession>
<organism evidence="1 2">
    <name type="scientific">Heyndrickxia coagulans</name>
    <name type="common">Weizmannia coagulans</name>
    <dbReference type="NCBI Taxonomy" id="1398"/>
    <lineage>
        <taxon>Bacteria</taxon>
        <taxon>Bacillati</taxon>
        <taxon>Bacillota</taxon>
        <taxon>Bacilli</taxon>
        <taxon>Bacillales</taxon>
        <taxon>Bacillaceae</taxon>
        <taxon>Heyndrickxia</taxon>
    </lineage>
</organism>
<dbReference type="AlphaFoldDB" id="A0AAN0T214"/>
<keyword evidence="2" id="KW-1185">Reference proteome</keyword>
<dbReference type="EMBL" id="CP010525">
    <property type="protein sequence ID" value="AJO20957.1"/>
    <property type="molecule type" value="Genomic_DNA"/>
</dbReference>
<name>A0AAN0T214_HEYCO</name>